<organism evidence="2 3">
    <name type="scientific">Byssochlamys spectabilis</name>
    <name type="common">Paecilomyces variotii</name>
    <dbReference type="NCBI Taxonomy" id="264951"/>
    <lineage>
        <taxon>Eukaryota</taxon>
        <taxon>Fungi</taxon>
        <taxon>Dikarya</taxon>
        <taxon>Ascomycota</taxon>
        <taxon>Pezizomycotina</taxon>
        <taxon>Eurotiomycetes</taxon>
        <taxon>Eurotiomycetidae</taxon>
        <taxon>Eurotiales</taxon>
        <taxon>Thermoascaceae</taxon>
        <taxon>Paecilomyces</taxon>
    </lineage>
</organism>
<dbReference type="SUPFAM" id="SSF56112">
    <property type="entry name" value="Protein kinase-like (PK-like)"/>
    <property type="match status" value="1"/>
</dbReference>
<dbReference type="CDD" id="cd00180">
    <property type="entry name" value="PKc"/>
    <property type="match status" value="1"/>
</dbReference>
<dbReference type="VEuPathDB" id="FungiDB:C8Q69DRAFT_451966"/>
<dbReference type="AlphaFoldDB" id="A0A443I6D7"/>
<feature type="domain" description="Protein kinase" evidence="1">
    <location>
        <begin position="212"/>
        <end position="564"/>
    </location>
</feature>
<comment type="caution">
    <text evidence="2">The sequence shown here is derived from an EMBL/GenBank/DDBJ whole genome shotgun (WGS) entry which is preliminary data.</text>
</comment>
<evidence type="ECO:0000313" key="2">
    <source>
        <dbReference type="EMBL" id="RWQ99669.1"/>
    </source>
</evidence>
<dbReference type="GO" id="GO:0005524">
    <property type="term" value="F:ATP binding"/>
    <property type="evidence" value="ECO:0007669"/>
    <property type="project" value="InterPro"/>
</dbReference>
<dbReference type="SMART" id="SM00220">
    <property type="entry name" value="S_TKc"/>
    <property type="match status" value="1"/>
</dbReference>
<dbReference type="RefSeq" id="XP_028489314.1">
    <property type="nucleotide sequence ID" value="XM_028629536.1"/>
</dbReference>
<keyword evidence="3" id="KW-1185">Reference proteome</keyword>
<gene>
    <name evidence="2" type="ORF">C8Q69DRAFT_451966</name>
</gene>
<dbReference type="PROSITE" id="PS50011">
    <property type="entry name" value="PROTEIN_KINASE_DOM"/>
    <property type="match status" value="1"/>
</dbReference>
<dbReference type="EMBL" id="RCNU01000001">
    <property type="protein sequence ID" value="RWQ99669.1"/>
    <property type="molecule type" value="Genomic_DNA"/>
</dbReference>
<dbReference type="Pfam" id="PF07714">
    <property type="entry name" value="PK_Tyr_Ser-Thr"/>
    <property type="match status" value="1"/>
</dbReference>
<dbReference type="PANTHER" id="PTHR24359">
    <property type="entry name" value="SERINE/THREONINE-PROTEIN KINASE SBK1"/>
    <property type="match status" value="1"/>
</dbReference>
<proteinExistence type="predicted"/>
<dbReference type="Proteomes" id="UP000283841">
    <property type="component" value="Unassembled WGS sequence"/>
</dbReference>
<reference evidence="2 3" key="1">
    <citation type="journal article" date="2018" name="Front. Microbiol.">
        <title>Genomic and genetic insights into a cosmopolitan fungus, Paecilomyces variotii (Eurotiales).</title>
        <authorList>
            <person name="Urquhart A.S."/>
            <person name="Mondo S.J."/>
            <person name="Makela M.R."/>
            <person name="Hane J.K."/>
            <person name="Wiebenga A."/>
            <person name="He G."/>
            <person name="Mihaltcheva S."/>
            <person name="Pangilinan J."/>
            <person name="Lipzen A."/>
            <person name="Barry K."/>
            <person name="de Vries R.P."/>
            <person name="Grigoriev I.V."/>
            <person name="Idnurm A."/>
        </authorList>
    </citation>
    <scope>NUCLEOTIDE SEQUENCE [LARGE SCALE GENOMIC DNA]</scope>
    <source>
        <strain evidence="2 3">CBS 101075</strain>
    </source>
</reference>
<dbReference type="InterPro" id="IPR001245">
    <property type="entry name" value="Ser-Thr/Tyr_kinase_cat_dom"/>
</dbReference>
<dbReference type="InterPro" id="IPR000719">
    <property type="entry name" value="Prot_kinase_dom"/>
</dbReference>
<dbReference type="Gene3D" id="3.30.200.20">
    <property type="entry name" value="Phosphorylase Kinase, domain 1"/>
    <property type="match status" value="1"/>
</dbReference>
<dbReference type="GO" id="GO:0004674">
    <property type="term" value="F:protein serine/threonine kinase activity"/>
    <property type="evidence" value="ECO:0007669"/>
    <property type="project" value="TreeGrafter"/>
</dbReference>
<dbReference type="PANTHER" id="PTHR24359:SF1">
    <property type="entry name" value="INHIBITOR OF NUCLEAR FACTOR KAPPA-B KINASE EPSILON SUBUNIT HOMOLOG 1-RELATED"/>
    <property type="match status" value="1"/>
</dbReference>
<keyword evidence="2" id="KW-0418">Kinase</keyword>
<name>A0A443I6D7_BYSSP</name>
<keyword evidence="2" id="KW-0808">Transferase</keyword>
<dbReference type="Pfam" id="PF00069">
    <property type="entry name" value="Pkinase"/>
    <property type="match status" value="1"/>
</dbReference>
<dbReference type="GeneID" id="39598813"/>
<protein>
    <submittedName>
        <fullName evidence="2">Kinase-like domain-containing protein</fullName>
    </submittedName>
</protein>
<evidence type="ECO:0000313" key="3">
    <source>
        <dbReference type="Proteomes" id="UP000283841"/>
    </source>
</evidence>
<accession>A0A443I6D7</accession>
<evidence type="ECO:0000259" key="1">
    <source>
        <dbReference type="PROSITE" id="PS50011"/>
    </source>
</evidence>
<sequence>MRPVSSQRSGLSPTLSLDNSGIASLPIQMETRESTSRSRSNSILSVNTMAKTLKEQLEDARVECSYDRRQKFIPRDSLKRLITRETVRVILQNEGLGQHKADDIAECTSKQARGLFAILVSLKKPREIEAFLEERICDRNIPFWRPPNDSDYRLHVKREDAYEPVQCMSGWQRRQREKFDEKQQWISAHFFEYQGSDNLEDRIVPFVKLLDDDKNHEVKEGAYSKVFACRIHHAHHDLPLKRDRKGNIPLVAIKKLKSLDEGEFKKEHEALRRIATHSHLIKLLASFRHRDEWHFVFQYADFNLRTFWEQRPRPPFDERTIRWTLKQMIGIADGLVHIHGFRPTFSQPVSLVNRDANMQVISEIKLDEEEKIFGRHGDIKPENILFFQLMDGIDDPDGVLQIADFGLGRFHGRDSRSNIDPTGVVFSPTYEPPECKIFRPVSRVYDIWSLGCLYLEFITWLLKGYAEIENFAEHRSEISALGISEDNFFTVLPSGDDAEVRRGVRTWVEELRTLPQCSQLIHDLLHLIIDDMIVIKAEDRIRSMELRRRLSQMQDKANGCKDYLLKGCPRPRSTYRLLSSSVNTRAERRAPSHLRRDVRFAERVKTA</sequence>
<dbReference type="InterPro" id="IPR011009">
    <property type="entry name" value="Kinase-like_dom_sf"/>
</dbReference>
<dbReference type="Gene3D" id="1.10.510.10">
    <property type="entry name" value="Transferase(Phosphotransferase) domain 1"/>
    <property type="match status" value="1"/>
</dbReference>